<dbReference type="Pfam" id="PF01370">
    <property type="entry name" value="Epimerase"/>
    <property type="match status" value="1"/>
</dbReference>
<dbReference type="Gene3D" id="3.40.50.720">
    <property type="entry name" value="NAD(P)-binding Rossmann-like Domain"/>
    <property type="match status" value="1"/>
</dbReference>
<dbReference type="OrthoDB" id="18155at2759"/>
<protein>
    <recommendedName>
        <fullName evidence="2">NAD-dependent epimerase/dehydratase domain-containing protein</fullName>
    </recommendedName>
</protein>
<keyword evidence="1" id="KW-0560">Oxidoreductase</keyword>
<dbReference type="FunFam" id="3.40.50.720:FF:001069">
    <property type="entry name" value="Uncharacterized protein"/>
    <property type="match status" value="1"/>
</dbReference>
<dbReference type="InterPro" id="IPR001509">
    <property type="entry name" value="Epimerase_deHydtase"/>
</dbReference>
<dbReference type="OMA" id="KNEECWA"/>
<dbReference type="VEuPathDB" id="AmoebaDB:DICPUDRAFT_94241"/>
<proteinExistence type="predicted"/>
<sequence length="329" mass="36460">MSKLIAVTGATGFLGHYIVRDLLNKGYRVLALVRDPKNEEKLKSLKYFNQSGDDSRLFFDGGDLEKVDYGKLFEGVDGVIHTASPFIYSSEDADRDIILPAINGTLRVLEAAAKNPTVGKVVITSSGLAVYNAFGGEIKSEYSDDDWANPPKSTPYPYSKVAAEKAAWEFIEKNNQDPTTNHFNLSVINPGFFIGPNAGISTTLNTSVNLIIQQLFNASPIRQVAVAFVNVQDVSNAHIFALENEGANNKRMLNVHRVINFKDMALTAMKLFPEFKYNASPIPEDSNIFKLEPKRLNSLGFTDYISLDETIKTMIQQLLDTKAINPEKK</sequence>
<dbReference type="PANTHER" id="PTHR10366">
    <property type="entry name" value="NAD DEPENDENT EPIMERASE/DEHYDRATASE"/>
    <property type="match status" value="1"/>
</dbReference>
<feature type="domain" description="NAD-dependent epimerase/dehydratase" evidence="2">
    <location>
        <begin position="5"/>
        <end position="254"/>
    </location>
</feature>
<dbReference type="InterPro" id="IPR036291">
    <property type="entry name" value="NAD(P)-bd_dom_sf"/>
</dbReference>
<gene>
    <name evidence="3" type="ORF">DICPUDRAFT_94241</name>
</gene>
<evidence type="ECO:0000313" key="4">
    <source>
        <dbReference type="Proteomes" id="UP000001064"/>
    </source>
</evidence>
<evidence type="ECO:0000313" key="3">
    <source>
        <dbReference type="EMBL" id="EGC36777.1"/>
    </source>
</evidence>
<reference evidence="4" key="1">
    <citation type="journal article" date="2011" name="Genome Biol.">
        <title>Comparative genomics of the social amoebae Dictyostelium discoideum and Dictyostelium purpureum.</title>
        <authorList>
            <consortium name="US DOE Joint Genome Institute (JGI-PGF)"/>
            <person name="Sucgang R."/>
            <person name="Kuo A."/>
            <person name="Tian X."/>
            <person name="Salerno W."/>
            <person name="Parikh A."/>
            <person name="Feasley C.L."/>
            <person name="Dalin E."/>
            <person name="Tu H."/>
            <person name="Huang E."/>
            <person name="Barry K."/>
            <person name="Lindquist E."/>
            <person name="Shapiro H."/>
            <person name="Bruce D."/>
            <person name="Schmutz J."/>
            <person name="Salamov A."/>
            <person name="Fey P."/>
            <person name="Gaudet P."/>
            <person name="Anjard C."/>
            <person name="Babu M.M."/>
            <person name="Basu S."/>
            <person name="Bushmanova Y."/>
            <person name="van der Wel H."/>
            <person name="Katoh-Kurasawa M."/>
            <person name="Dinh C."/>
            <person name="Coutinho P.M."/>
            <person name="Saito T."/>
            <person name="Elias M."/>
            <person name="Schaap P."/>
            <person name="Kay R.R."/>
            <person name="Henrissat B."/>
            <person name="Eichinger L."/>
            <person name="Rivero F."/>
            <person name="Putnam N.H."/>
            <person name="West C.M."/>
            <person name="Loomis W.F."/>
            <person name="Chisholm R.L."/>
            <person name="Shaulsky G."/>
            <person name="Strassmann J.E."/>
            <person name="Queller D.C."/>
            <person name="Kuspa A."/>
            <person name="Grigoriev I.V."/>
        </authorList>
    </citation>
    <scope>NUCLEOTIDE SEQUENCE [LARGE SCALE GENOMIC DNA]</scope>
    <source>
        <strain evidence="4">QSDP1</strain>
    </source>
</reference>
<dbReference type="FunCoup" id="F0ZH18">
    <property type="interactions" value="80"/>
</dbReference>
<dbReference type="SUPFAM" id="SSF51735">
    <property type="entry name" value="NAD(P)-binding Rossmann-fold domains"/>
    <property type="match status" value="1"/>
</dbReference>
<keyword evidence="4" id="KW-1185">Reference proteome</keyword>
<dbReference type="GeneID" id="10504093"/>
<evidence type="ECO:0000259" key="2">
    <source>
        <dbReference type="Pfam" id="PF01370"/>
    </source>
</evidence>
<organism evidence="3 4">
    <name type="scientific">Dictyostelium purpureum</name>
    <name type="common">Slime mold</name>
    <dbReference type="NCBI Taxonomy" id="5786"/>
    <lineage>
        <taxon>Eukaryota</taxon>
        <taxon>Amoebozoa</taxon>
        <taxon>Evosea</taxon>
        <taxon>Eumycetozoa</taxon>
        <taxon>Dictyostelia</taxon>
        <taxon>Dictyosteliales</taxon>
        <taxon>Dictyosteliaceae</taxon>
        <taxon>Dictyostelium</taxon>
    </lineage>
</organism>
<dbReference type="InterPro" id="IPR050425">
    <property type="entry name" value="NAD(P)_dehydrat-like"/>
</dbReference>
<accession>F0ZH18</accession>
<dbReference type="InParanoid" id="F0ZH18"/>
<dbReference type="EMBL" id="GL871017">
    <property type="protein sequence ID" value="EGC36777.1"/>
    <property type="molecule type" value="Genomic_DNA"/>
</dbReference>
<dbReference type="eggNOG" id="KOG1502">
    <property type="taxonomic scope" value="Eukaryota"/>
</dbReference>
<dbReference type="RefSeq" id="XP_003286723.1">
    <property type="nucleotide sequence ID" value="XM_003286675.1"/>
</dbReference>
<dbReference type="STRING" id="5786.F0ZH18"/>
<evidence type="ECO:0000256" key="1">
    <source>
        <dbReference type="ARBA" id="ARBA00023002"/>
    </source>
</evidence>
<name>F0ZH18_DICPU</name>
<dbReference type="KEGG" id="dpp:DICPUDRAFT_94241"/>
<dbReference type="GO" id="GO:0016616">
    <property type="term" value="F:oxidoreductase activity, acting on the CH-OH group of donors, NAD or NADP as acceptor"/>
    <property type="evidence" value="ECO:0000318"/>
    <property type="project" value="GO_Central"/>
</dbReference>
<dbReference type="PANTHER" id="PTHR10366:SF451">
    <property type="entry name" value="3-BETA HYDROXYSTEROID DEHYDROGENASE_ISOMERASE DOMAIN-CONTAINING PROTEIN-RELATED"/>
    <property type="match status" value="1"/>
</dbReference>
<dbReference type="Proteomes" id="UP000001064">
    <property type="component" value="Unassembled WGS sequence"/>
</dbReference>
<dbReference type="AlphaFoldDB" id="F0ZH18"/>